<dbReference type="InterPro" id="IPR011250">
    <property type="entry name" value="OMP/PagP_B-barrel"/>
</dbReference>
<keyword evidence="2" id="KW-1185">Reference proteome</keyword>
<evidence type="ECO:0008006" key="3">
    <source>
        <dbReference type="Google" id="ProtNLM"/>
    </source>
</evidence>
<evidence type="ECO:0000313" key="1">
    <source>
        <dbReference type="EMBL" id="NME70467.1"/>
    </source>
</evidence>
<protein>
    <recommendedName>
        <fullName evidence="3">Outer membrane protein beta-barrel domain-containing protein</fullName>
    </recommendedName>
</protein>
<reference evidence="1 2" key="1">
    <citation type="submission" date="2020-04" db="EMBL/GenBank/DDBJ databases">
        <title>Flammeovirga sp. SR4, a novel species isolated from seawater.</title>
        <authorList>
            <person name="Wang X."/>
        </authorList>
    </citation>
    <scope>NUCLEOTIDE SEQUENCE [LARGE SCALE GENOMIC DNA]</scope>
    <source>
        <strain evidence="1 2">ATCC 23126</strain>
    </source>
</reference>
<dbReference type="Proteomes" id="UP000576082">
    <property type="component" value="Unassembled WGS sequence"/>
</dbReference>
<dbReference type="RefSeq" id="WP_169658703.1">
    <property type="nucleotide sequence ID" value="NZ_JABANE010000065.1"/>
</dbReference>
<dbReference type="AlphaFoldDB" id="A0A7X9XB82"/>
<accession>A0A7X9XB82</accession>
<dbReference type="EMBL" id="JABANE010000065">
    <property type="protein sequence ID" value="NME70467.1"/>
    <property type="molecule type" value="Genomic_DNA"/>
</dbReference>
<dbReference type="SUPFAM" id="SSF56925">
    <property type="entry name" value="OMPA-like"/>
    <property type="match status" value="1"/>
</dbReference>
<evidence type="ECO:0000313" key="2">
    <source>
        <dbReference type="Proteomes" id="UP000576082"/>
    </source>
</evidence>
<organism evidence="1 2">
    <name type="scientific">Flammeovirga aprica JL-4</name>
    <dbReference type="NCBI Taxonomy" id="694437"/>
    <lineage>
        <taxon>Bacteria</taxon>
        <taxon>Pseudomonadati</taxon>
        <taxon>Bacteroidota</taxon>
        <taxon>Cytophagia</taxon>
        <taxon>Cytophagales</taxon>
        <taxon>Flammeovirgaceae</taxon>
        <taxon>Flammeovirga</taxon>
    </lineage>
</organism>
<name>A0A7X9XB82_9BACT</name>
<sequence>MKKFISIILVTLLSGLNFLFAQEKNQIILEGSLGYTSNNSFFHNSMDRERTSTLSFSHSAGIMLGNRVALGAFLGYQVYSNEDDRYRKYAYRTHTLDYGIYTRIHVKLMEKLTLYIQPYFSKSEINDNIRGEYYELNIGTSTGLLFFFTPKFSLNLHLNDLRFNYASEGKYFDEEHYQDFTIETALNSPKIGVSFYL</sequence>
<gene>
    <name evidence="1" type="ORF">HHU12_21000</name>
</gene>
<proteinExistence type="predicted"/>
<comment type="caution">
    <text evidence="1">The sequence shown here is derived from an EMBL/GenBank/DDBJ whole genome shotgun (WGS) entry which is preliminary data.</text>
</comment>